<dbReference type="NCBIfam" id="TIGR00234">
    <property type="entry name" value="tyrS"/>
    <property type="match status" value="1"/>
</dbReference>
<keyword evidence="5 9" id="KW-0648">Protein biosynthesis</keyword>
<comment type="caution">
    <text evidence="10">The sequence shown here is derived from an EMBL/GenBank/DDBJ whole genome shotgun (WGS) entry which is preliminary data.</text>
</comment>
<evidence type="ECO:0000256" key="1">
    <source>
        <dbReference type="ARBA" id="ARBA00013160"/>
    </source>
</evidence>
<dbReference type="EC" id="6.1.1.1" evidence="1 8"/>
<proteinExistence type="inferred from homology"/>
<evidence type="ECO:0000256" key="4">
    <source>
        <dbReference type="ARBA" id="ARBA00022840"/>
    </source>
</evidence>
<dbReference type="EMBL" id="MHDA01000030">
    <property type="protein sequence ID" value="OGY31569.1"/>
    <property type="molecule type" value="Genomic_DNA"/>
</dbReference>
<dbReference type="GO" id="GO:0004831">
    <property type="term" value="F:tyrosine-tRNA ligase activity"/>
    <property type="evidence" value="ECO:0007669"/>
    <property type="project" value="UniProtKB-UniRule"/>
</dbReference>
<evidence type="ECO:0000256" key="7">
    <source>
        <dbReference type="ARBA" id="ARBA00048248"/>
    </source>
</evidence>
<evidence type="ECO:0000256" key="8">
    <source>
        <dbReference type="NCBIfam" id="TIGR00234"/>
    </source>
</evidence>
<dbReference type="InterPro" id="IPR001412">
    <property type="entry name" value="aa-tRNA-synth_I_CS"/>
</dbReference>
<evidence type="ECO:0000256" key="5">
    <source>
        <dbReference type="ARBA" id="ARBA00022917"/>
    </source>
</evidence>
<gene>
    <name evidence="10" type="ORF">A3A57_01700</name>
</gene>
<dbReference type="Proteomes" id="UP000179279">
    <property type="component" value="Unassembled WGS sequence"/>
</dbReference>
<evidence type="ECO:0000313" key="11">
    <source>
        <dbReference type="Proteomes" id="UP000179279"/>
    </source>
</evidence>
<dbReference type="Gene3D" id="1.10.240.10">
    <property type="entry name" value="Tyrosyl-Transfer RNA Synthetase"/>
    <property type="match status" value="1"/>
</dbReference>
<reference evidence="10 11" key="1">
    <citation type="journal article" date="2016" name="Nat. Commun.">
        <title>Thousands of microbial genomes shed light on interconnected biogeochemical processes in an aquifer system.</title>
        <authorList>
            <person name="Anantharaman K."/>
            <person name="Brown C.T."/>
            <person name="Hug L.A."/>
            <person name="Sharon I."/>
            <person name="Castelle C.J."/>
            <person name="Probst A.J."/>
            <person name="Thomas B.C."/>
            <person name="Singh A."/>
            <person name="Wilkins M.J."/>
            <person name="Karaoz U."/>
            <person name="Brodie E.L."/>
            <person name="Williams K.H."/>
            <person name="Hubbard S.S."/>
            <person name="Banfield J.F."/>
        </authorList>
    </citation>
    <scope>NUCLEOTIDE SEQUENCE [LARGE SCALE GENOMIC DNA]</scope>
</reference>
<dbReference type="GO" id="GO:0005524">
    <property type="term" value="F:ATP binding"/>
    <property type="evidence" value="ECO:0007669"/>
    <property type="project" value="UniProtKB-KW"/>
</dbReference>
<dbReference type="Gene3D" id="3.40.50.620">
    <property type="entry name" value="HUPs"/>
    <property type="match status" value="1"/>
</dbReference>
<comment type="catalytic activity">
    <reaction evidence="7">
        <text>tRNA(Tyr) + L-tyrosine + ATP = L-tyrosyl-tRNA(Tyr) + AMP + diphosphate + H(+)</text>
        <dbReference type="Rhea" id="RHEA:10220"/>
        <dbReference type="Rhea" id="RHEA-COMP:9706"/>
        <dbReference type="Rhea" id="RHEA-COMP:9707"/>
        <dbReference type="ChEBI" id="CHEBI:15378"/>
        <dbReference type="ChEBI" id="CHEBI:30616"/>
        <dbReference type="ChEBI" id="CHEBI:33019"/>
        <dbReference type="ChEBI" id="CHEBI:58315"/>
        <dbReference type="ChEBI" id="CHEBI:78442"/>
        <dbReference type="ChEBI" id="CHEBI:78536"/>
        <dbReference type="ChEBI" id="CHEBI:456215"/>
        <dbReference type="EC" id="6.1.1.1"/>
    </reaction>
</comment>
<evidence type="ECO:0000256" key="3">
    <source>
        <dbReference type="ARBA" id="ARBA00022741"/>
    </source>
</evidence>
<dbReference type="InterPro" id="IPR002305">
    <property type="entry name" value="aa-tRNA-synth_Ic"/>
</dbReference>
<dbReference type="SUPFAM" id="SSF52374">
    <property type="entry name" value="Nucleotidylyl transferase"/>
    <property type="match status" value="1"/>
</dbReference>
<dbReference type="PRINTS" id="PR01040">
    <property type="entry name" value="TRNASYNTHTYR"/>
</dbReference>
<protein>
    <recommendedName>
        <fullName evidence="1 8">Tyrosine--tRNA ligase</fullName>
        <ecNumber evidence="1 8">6.1.1.1</ecNumber>
    </recommendedName>
</protein>
<keyword evidence="3 9" id="KW-0547">Nucleotide-binding</keyword>
<name>A0A1G1WUX6_9BACT</name>
<dbReference type="SUPFAM" id="SSF55174">
    <property type="entry name" value="Alpha-L RNA-binding motif"/>
    <property type="match status" value="1"/>
</dbReference>
<organism evidence="10 11">
    <name type="scientific">Candidatus Woykebacteria bacterium RIFCSPLOWO2_01_FULL_41_12</name>
    <dbReference type="NCBI Taxonomy" id="1802604"/>
    <lineage>
        <taxon>Bacteria</taxon>
        <taxon>Candidatus Woykeibacteriota</taxon>
    </lineage>
</organism>
<evidence type="ECO:0000256" key="6">
    <source>
        <dbReference type="ARBA" id="ARBA00023146"/>
    </source>
</evidence>
<evidence type="ECO:0000256" key="2">
    <source>
        <dbReference type="ARBA" id="ARBA00022598"/>
    </source>
</evidence>
<dbReference type="GO" id="GO:0005829">
    <property type="term" value="C:cytosol"/>
    <property type="evidence" value="ECO:0007669"/>
    <property type="project" value="TreeGrafter"/>
</dbReference>
<dbReference type="Pfam" id="PF00579">
    <property type="entry name" value="tRNA-synt_1b"/>
    <property type="match status" value="1"/>
</dbReference>
<comment type="similarity">
    <text evidence="9">Belongs to the class-I aminoacyl-tRNA synthetase family.</text>
</comment>
<evidence type="ECO:0000256" key="9">
    <source>
        <dbReference type="RuleBase" id="RU363036"/>
    </source>
</evidence>
<sequence length="401" mass="45605">MTSLDSVLLRGVEKIYPSTDSLSDLLKSGRKLRIYYGIDPTSPNIHIGHSVPLNKLSELQNLGHKIILLFGDFTAMMGDPSERTIERKQLTAKEIKQNVATYKNQVAKIISFRKNPPEIVYNSSWWEKMSQADFFSLLSKFTTSQLLERDMFQERIKKNKPIFVSEFLYPILQGYDSVALDVDMEIGATDQTFNMMVGRQLLRQEKNKEKFVLTTPLLEGTDGRKMSKTYANSINLTENPNDMFGKAMSIKDELIVKYFTLATNVSSKQIAEISKKIQEKSINPIEAKKKLAYQLVRKYHSEEVAKKAQEEFERVFQKGGRTTNIETITKPKSLLPVSYASLTTLSGGTESVSEAVRLAENKGLRFDGKLIENPRENIPQPSSETVIDIGKRKSIRIVWED</sequence>
<evidence type="ECO:0000313" key="10">
    <source>
        <dbReference type="EMBL" id="OGY31569.1"/>
    </source>
</evidence>
<keyword evidence="2 9" id="KW-0436">Ligase</keyword>
<dbReference type="CDD" id="cd00805">
    <property type="entry name" value="TyrRS_core"/>
    <property type="match status" value="1"/>
</dbReference>
<dbReference type="GO" id="GO:0006437">
    <property type="term" value="P:tyrosyl-tRNA aminoacylation"/>
    <property type="evidence" value="ECO:0007669"/>
    <property type="project" value="UniProtKB-UniRule"/>
</dbReference>
<dbReference type="InterPro" id="IPR014729">
    <property type="entry name" value="Rossmann-like_a/b/a_fold"/>
</dbReference>
<dbReference type="InterPro" id="IPR002307">
    <property type="entry name" value="Tyr-tRNA-ligase"/>
</dbReference>
<dbReference type="InterPro" id="IPR024088">
    <property type="entry name" value="Tyr-tRNA-ligase_bac-type"/>
</dbReference>
<dbReference type="PANTHER" id="PTHR11766">
    <property type="entry name" value="TYROSYL-TRNA SYNTHETASE"/>
    <property type="match status" value="1"/>
</dbReference>
<dbReference type="PROSITE" id="PS00178">
    <property type="entry name" value="AA_TRNA_LIGASE_I"/>
    <property type="match status" value="1"/>
</dbReference>
<keyword evidence="6 9" id="KW-0030">Aminoacyl-tRNA synthetase</keyword>
<accession>A0A1G1WUX6</accession>
<dbReference type="PANTHER" id="PTHR11766:SF1">
    <property type="entry name" value="TYROSINE--TRNA LIGASE"/>
    <property type="match status" value="1"/>
</dbReference>
<keyword evidence="4 9" id="KW-0067">ATP-binding</keyword>
<dbReference type="AlphaFoldDB" id="A0A1G1WUX6"/>